<feature type="domain" description="Folate receptor-like" evidence="5">
    <location>
        <begin position="64"/>
        <end position="187"/>
    </location>
</feature>
<dbReference type="AlphaFoldDB" id="A0A8C0WYG9"/>
<evidence type="ECO:0000259" key="5">
    <source>
        <dbReference type="Pfam" id="PF03024"/>
    </source>
</evidence>
<dbReference type="PANTHER" id="PTHR10517">
    <property type="entry name" value="FOLATE RECEPTOR"/>
    <property type="match status" value="1"/>
</dbReference>
<evidence type="ECO:0000256" key="4">
    <source>
        <dbReference type="SAM" id="MobiDB-lite"/>
    </source>
</evidence>
<protein>
    <recommendedName>
        <fullName evidence="5">Folate receptor-like domain-containing protein</fullName>
    </recommendedName>
</protein>
<accession>A0A8C0WYG9</accession>
<name>A0A8C0WYG9_CASCN</name>
<dbReference type="InterPro" id="IPR018143">
    <property type="entry name" value="Folate_rcpt-like"/>
</dbReference>
<dbReference type="GO" id="GO:0032217">
    <property type="term" value="F:riboflavin transmembrane transporter activity"/>
    <property type="evidence" value="ECO:0007669"/>
    <property type="project" value="TreeGrafter"/>
</dbReference>
<sequence length="218" mass="23486">MISEVMLHLNSPPTPRGTAKPPLTWLLSQVDMAGRGHIQPSALATALRLTLAFILLGVYGGSHPLQARSWGHHKLAANLGISQLHLAEPCCHAEINMPDALGPGILPESCGAPSPGCESFLGHLQRALRNRFRLLLLGVRQGQPLCAELCQAWFTTCEADLTCGPTWLPPSEKRGCEPSCGTYGQVSEGQRARGDYNQAPDPGEGEGMLGRKSKHKNW</sequence>
<evidence type="ECO:0000256" key="3">
    <source>
        <dbReference type="ARBA" id="ARBA00023157"/>
    </source>
</evidence>
<dbReference type="GO" id="GO:1902444">
    <property type="term" value="F:riboflavin binding"/>
    <property type="evidence" value="ECO:0007669"/>
    <property type="project" value="TreeGrafter"/>
</dbReference>
<gene>
    <name evidence="6" type="primary">Rtbdn</name>
</gene>
<dbReference type="GO" id="GO:0038023">
    <property type="term" value="F:signaling receptor activity"/>
    <property type="evidence" value="ECO:0007669"/>
    <property type="project" value="TreeGrafter"/>
</dbReference>
<organism evidence="6">
    <name type="scientific">Castor canadensis</name>
    <name type="common">American beaver</name>
    <dbReference type="NCBI Taxonomy" id="51338"/>
    <lineage>
        <taxon>Eukaryota</taxon>
        <taxon>Metazoa</taxon>
        <taxon>Chordata</taxon>
        <taxon>Craniata</taxon>
        <taxon>Vertebrata</taxon>
        <taxon>Euteleostomi</taxon>
        <taxon>Mammalia</taxon>
        <taxon>Eutheria</taxon>
        <taxon>Euarchontoglires</taxon>
        <taxon>Glires</taxon>
        <taxon>Rodentia</taxon>
        <taxon>Castorimorpha</taxon>
        <taxon>Castoridae</taxon>
        <taxon>Castor</taxon>
    </lineage>
</organism>
<dbReference type="InterPro" id="IPR004269">
    <property type="entry name" value="Folate_rcpt"/>
</dbReference>
<dbReference type="Ensembl" id="ENSCCNT00000022872.1">
    <property type="protein sequence ID" value="ENSCCNP00000017571.1"/>
    <property type="gene ID" value="ENSCCNG00000017884.1"/>
</dbReference>
<dbReference type="Pfam" id="PF03024">
    <property type="entry name" value="Folate_rec"/>
    <property type="match status" value="1"/>
</dbReference>
<keyword evidence="3" id="KW-1015">Disulfide bond</keyword>
<feature type="region of interest" description="Disordered" evidence="4">
    <location>
        <begin position="184"/>
        <end position="218"/>
    </location>
</feature>
<evidence type="ECO:0000313" key="6">
    <source>
        <dbReference type="Ensembl" id="ENSCCNP00000017571.1"/>
    </source>
</evidence>
<dbReference type="GO" id="GO:0009897">
    <property type="term" value="C:external side of plasma membrane"/>
    <property type="evidence" value="ECO:0007669"/>
    <property type="project" value="TreeGrafter"/>
</dbReference>
<reference evidence="6" key="1">
    <citation type="submission" date="2023-09" db="UniProtKB">
        <authorList>
            <consortium name="Ensembl"/>
        </authorList>
    </citation>
    <scope>IDENTIFICATION</scope>
</reference>
<proteinExistence type="inferred from homology"/>
<dbReference type="PANTHER" id="PTHR10517:SF19">
    <property type="entry name" value="RETBINDIN"/>
    <property type="match status" value="1"/>
</dbReference>
<evidence type="ECO:0000256" key="2">
    <source>
        <dbReference type="ARBA" id="ARBA00022729"/>
    </source>
</evidence>
<comment type="similarity">
    <text evidence="1">Belongs to the folate receptor family.</text>
</comment>
<evidence type="ECO:0000256" key="1">
    <source>
        <dbReference type="ARBA" id="ARBA00007932"/>
    </source>
</evidence>
<keyword evidence="2" id="KW-0732">Signal</keyword>